<feature type="region of interest" description="Disordered" evidence="2">
    <location>
        <begin position="80"/>
        <end position="155"/>
    </location>
</feature>
<proteinExistence type="predicted"/>
<dbReference type="Pfam" id="PF10175">
    <property type="entry name" value="MPP6"/>
    <property type="match status" value="1"/>
</dbReference>
<keyword evidence="1" id="KW-0175">Coiled coil</keyword>
<feature type="compositionally biased region" description="Basic and acidic residues" evidence="2">
    <location>
        <begin position="88"/>
        <end position="97"/>
    </location>
</feature>
<evidence type="ECO:0000256" key="1">
    <source>
        <dbReference type="SAM" id="Coils"/>
    </source>
</evidence>
<dbReference type="EMBL" id="LK052897">
    <property type="protein sequence ID" value="CDR43710.1"/>
    <property type="molecule type" value="Genomic_DNA"/>
</dbReference>
<sequence>MAEKGMSSKVLNMKFMRQAEIKEEEKQQEEQERKLKDLSEWKASGAEALKAKLLAQKRNVRTVGFQDLNRLRNGTETLVVGRRTFGAPEKEETKLEKADDENEGSESSDLDQLWKKTQLSGNQNSGKNNRKVSGSKRPNSEDGPKKNSKKRKSQS</sequence>
<reference evidence="3" key="1">
    <citation type="journal article" date="2014" name="Genome Announc.">
        <title>Genome sequence of the yeast Cyberlindnera fabianii (Hansenula fabianii).</title>
        <authorList>
            <person name="Freel K.C."/>
            <person name="Sarilar V."/>
            <person name="Neuveglise C."/>
            <person name="Devillers H."/>
            <person name="Friedrich A."/>
            <person name="Schacherer J."/>
        </authorList>
    </citation>
    <scope>NUCLEOTIDE SEQUENCE</scope>
    <source>
        <strain evidence="3">YJS4271</strain>
    </source>
</reference>
<dbReference type="AlphaFoldDB" id="A0A061B1L6"/>
<name>A0A061B1L6_CYBFA</name>
<dbReference type="PhylomeDB" id="A0A061B1L6"/>
<evidence type="ECO:0000256" key="2">
    <source>
        <dbReference type="SAM" id="MobiDB-lite"/>
    </source>
</evidence>
<accession>A0A061B1L6</accession>
<gene>
    <name evidence="3" type="ORF">CYFA0S_12e03466g</name>
</gene>
<evidence type="ECO:0000313" key="3">
    <source>
        <dbReference type="EMBL" id="CDR43710.1"/>
    </source>
</evidence>
<feature type="compositionally biased region" description="Polar residues" evidence="2">
    <location>
        <begin position="115"/>
        <end position="127"/>
    </location>
</feature>
<protein>
    <submittedName>
        <fullName evidence="3">CYFA0S12e03466g1_1</fullName>
    </submittedName>
</protein>
<feature type="compositionally biased region" description="Acidic residues" evidence="2">
    <location>
        <begin position="98"/>
        <end position="109"/>
    </location>
</feature>
<feature type="coiled-coil region" evidence="1">
    <location>
        <begin position="12"/>
        <end position="41"/>
    </location>
</feature>
<feature type="compositionally biased region" description="Basic residues" evidence="2">
    <location>
        <begin position="146"/>
        <end position="155"/>
    </location>
</feature>
<organism evidence="3">
    <name type="scientific">Cyberlindnera fabianii</name>
    <name type="common">Yeast</name>
    <name type="synonym">Hansenula fabianii</name>
    <dbReference type="NCBI Taxonomy" id="36022"/>
    <lineage>
        <taxon>Eukaryota</taxon>
        <taxon>Fungi</taxon>
        <taxon>Dikarya</taxon>
        <taxon>Ascomycota</taxon>
        <taxon>Saccharomycotina</taxon>
        <taxon>Saccharomycetes</taxon>
        <taxon>Phaffomycetales</taxon>
        <taxon>Phaffomycetaceae</taxon>
        <taxon>Cyberlindnera</taxon>
    </lineage>
</organism>